<dbReference type="CDD" id="cd00077">
    <property type="entry name" value="HDc"/>
    <property type="match status" value="1"/>
</dbReference>
<evidence type="ECO:0000313" key="6">
    <source>
        <dbReference type="Proteomes" id="UP000620366"/>
    </source>
</evidence>
<dbReference type="GO" id="GO:0016793">
    <property type="term" value="F:triphosphoric monoester hydrolase activity"/>
    <property type="evidence" value="ECO:0007669"/>
    <property type="project" value="InterPro"/>
</dbReference>
<protein>
    <recommendedName>
        <fullName evidence="2">Deoxyguanosinetriphosphate triphosphohydrolase-like protein</fullName>
    </recommendedName>
</protein>
<dbReference type="PANTHER" id="PTHR35795:SF1">
    <property type="entry name" value="BIS(5'-NUCLEOSYL)-TETRAPHOSPHATASE, SYMMETRICAL"/>
    <property type="match status" value="1"/>
</dbReference>
<evidence type="ECO:0000256" key="3">
    <source>
        <dbReference type="SAM" id="Coils"/>
    </source>
</evidence>
<evidence type="ECO:0000259" key="4">
    <source>
        <dbReference type="PROSITE" id="PS51831"/>
    </source>
</evidence>
<dbReference type="InterPro" id="IPR003607">
    <property type="entry name" value="HD/PDEase_dom"/>
</dbReference>
<dbReference type="PANTHER" id="PTHR35795">
    <property type="entry name" value="SLR1885 PROTEIN"/>
    <property type="match status" value="1"/>
</dbReference>
<evidence type="ECO:0000256" key="1">
    <source>
        <dbReference type="ARBA" id="ARBA00022801"/>
    </source>
</evidence>
<accession>A0A926DDD6</accession>
<dbReference type="InterPro" id="IPR026875">
    <property type="entry name" value="PHydrolase_assoc_dom"/>
</dbReference>
<dbReference type="AlphaFoldDB" id="A0A926DDD6"/>
<keyword evidence="1 2" id="KW-0378">Hydrolase</keyword>
<dbReference type="Gene3D" id="1.10.3210.10">
    <property type="entry name" value="Hypothetical protein af1432"/>
    <property type="match status" value="1"/>
</dbReference>
<dbReference type="SUPFAM" id="SSF109604">
    <property type="entry name" value="HD-domain/PDEase-like"/>
    <property type="match status" value="1"/>
</dbReference>
<feature type="domain" description="HD" evidence="4">
    <location>
        <begin position="141"/>
        <end position="252"/>
    </location>
</feature>
<evidence type="ECO:0000313" key="5">
    <source>
        <dbReference type="EMBL" id="MBC8535734.1"/>
    </source>
</evidence>
<dbReference type="Pfam" id="PF13286">
    <property type="entry name" value="HD_assoc"/>
    <property type="match status" value="1"/>
</dbReference>
<organism evidence="5 6">
    <name type="scientific">Feifania hominis</name>
    <dbReference type="NCBI Taxonomy" id="2763660"/>
    <lineage>
        <taxon>Bacteria</taxon>
        <taxon>Bacillati</taxon>
        <taxon>Bacillota</taxon>
        <taxon>Clostridia</taxon>
        <taxon>Eubacteriales</taxon>
        <taxon>Feifaniaceae</taxon>
        <taxon>Feifania</taxon>
    </lineage>
</organism>
<dbReference type="InterPro" id="IPR051094">
    <property type="entry name" value="Diverse_Catalytic_Enzymes"/>
</dbReference>
<comment type="similarity">
    <text evidence="2">Belongs to the dGTPase family. Type 2 subfamily.</text>
</comment>
<dbReference type="InterPro" id="IPR023023">
    <property type="entry name" value="dNTPase_2"/>
</dbReference>
<dbReference type="PROSITE" id="PS51831">
    <property type="entry name" value="HD"/>
    <property type="match status" value="1"/>
</dbReference>
<dbReference type="HAMAP" id="MF_01212">
    <property type="entry name" value="dGTPase_type2"/>
    <property type="match status" value="1"/>
</dbReference>
<evidence type="ECO:0000256" key="2">
    <source>
        <dbReference type="HAMAP-Rule" id="MF_01212"/>
    </source>
</evidence>
<dbReference type="EMBL" id="JACRSP010000001">
    <property type="protein sequence ID" value="MBC8535734.1"/>
    <property type="molecule type" value="Genomic_DNA"/>
</dbReference>
<dbReference type="NCBIfam" id="NF002327">
    <property type="entry name" value="PRK01286.1-2"/>
    <property type="match status" value="1"/>
</dbReference>
<dbReference type="InterPro" id="IPR006261">
    <property type="entry name" value="dGTPase"/>
</dbReference>
<name>A0A926DDD6_9FIRM</name>
<sequence>MNRSPWRCGSTLWRKRRNRERGGKCLPSVIWWSQRSFSAKKRKIADCGEYIEWVNRWEERTIEQTERNLRQQREDLEAQILSPMATLAKNSRGRLVEEPECEIRTAFIRDRDRIIHSKAFRRLKHKTQVFLAPEGDHYRTRLTHTLEVSQIARTIARALSLNEDLTEAAALGHDLGHTPFGHAGEQVLNELTADGFSHCEQSLRIVDRLEKDRRGLNLTFEVRDAILNHAGSGRAETPEGQILKFADRIAYINHDLDDALRAGVLTEDDIPFDVKYTLGRTHSKRINTLIRAVIEESVKTGKIEMTPEIKRVMDDFRSFMFENLYRNSAPKREEGKAKQVVEKLYLHFVADPKSLPEEYLQYIEEDSIERVVCDYIAGMSDRYAISLFEDIFVPKTWR</sequence>
<dbReference type="SMART" id="SM00471">
    <property type="entry name" value="HDc"/>
    <property type="match status" value="1"/>
</dbReference>
<gene>
    <name evidence="5" type="ORF">H8695_03390</name>
</gene>
<reference evidence="5" key="1">
    <citation type="submission" date="2020-08" db="EMBL/GenBank/DDBJ databases">
        <title>Genome public.</title>
        <authorList>
            <person name="Liu C."/>
            <person name="Sun Q."/>
        </authorList>
    </citation>
    <scope>NUCLEOTIDE SEQUENCE</scope>
    <source>
        <strain evidence="5">BX7</strain>
    </source>
</reference>
<dbReference type="InterPro" id="IPR006674">
    <property type="entry name" value="HD_domain"/>
</dbReference>
<feature type="coiled-coil region" evidence="3">
    <location>
        <begin position="55"/>
        <end position="82"/>
    </location>
</feature>
<comment type="caution">
    <text evidence="5">The sequence shown here is derived from an EMBL/GenBank/DDBJ whole genome shotgun (WGS) entry which is preliminary data.</text>
</comment>
<keyword evidence="6" id="KW-1185">Reference proteome</keyword>
<dbReference type="Proteomes" id="UP000620366">
    <property type="component" value="Unassembled WGS sequence"/>
</dbReference>
<dbReference type="NCBIfam" id="TIGR01353">
    <property type="entry name" value="dGTP_triPase"/>
    <property type="match status" value="1"/>
</dbReference>
<proteinExistence type="inferred from homology"/>
<dbReference type="Pfam" id="PF01966">
    <property type="entry name" value="HD"/>
    <property type="match status" value="1"/>
</dbReference>
<keyword evidence="3" id="KW-0175">Coiled coil</keyword>